<sequence length="424" mass="49881">MKVIYIIIDACLSFIKYCFPICNIDKIKLIFKELKLDKKKADDIIKMLTITEEKLYNILHEEISKLEFKRDYDILYNKIFSELNNFNLTSEDKMFIKRELYILYYCLSNDMGKFIFCIKHRFIKIILKITSSFIKRYIIYFYDLIRIINKIKQESDILSLILIKNGVINIIIYNLLPLILYNLQHKTYDKIIINMISIDKKNKNTKKNINELNHGLLKKINLYLKKETENQELLSNIYAGAKKYNMENIELMINSLQDIKNNNTLYDTEKVNEFINFLEDKHVQELLEHGKIEPPYKFKDIINTINTEKLNSDGYISLNIFNELMDTDIGRKLLKIFSGKSPKEISDTIFGAEQYLNNSLDLENNSFGFKKSDIVVFTVLECLDAIRASYNNKNCCDSNRSLIVNINTPVENVKVNDADINLQN</sequence>
<dbReference type="EMBL" id="AP013055">
    <property type="protein sequence ID" value="BAO49455.1"/>
    <property type="molecule type" value="Genomic_DNA"/>
</dbReference>
<reference evidence="1 2" key="1">
    <citation type="journal article" date="2014" name="Virology">
        <title>The complete genome sequence of the Alphaentomopoxvirus Anomala cuprea entomopoxvirus, including its terminal hairpin loop sequences, suggests a potentially unique mode of apoptosis inhibition and mode of DNA replication.</title>
        <authorList>
            <person name="Mitsuhashi W."/>
            <person name="Miyamoto K."/>
            <person name="Wada S."/>
        </authorList>
    </citation>
    <scope>NUCLEOTIDE SEQUENCE [LARGE SCALE GENOMIC DNA]</scope>
    <source>
        <strain evidence="1">CV6M</strain>
    </source>
</reference>
<dbReference type="RefSeq" id="YP_009001568.1">
    <property type="nucleotide sequence ID" value="NC_023426.1"/>
</dbReference>
<dbReference type="Proteomes" id="UP000174145">
    <property type="component" value="Segment"/>
</dbReference>
<evidence type="ECO:0000313" key="2">
    <source>
        <dbReference type="Proteomes" id="UP000174145"/>
    </source>
</evidence>
<name>W6JKY7_9POXV</name>
<keyword evidence="2" id="KW-1185">Reference proteome</keyword>
<dbReference type="OrthoDB" id="8452at10239"/>
<accession>W6JKY7</accession>
<organism evidence="1 2">
    <name type="scientific">Alphaentomopoxvirus acuprea</name>
    <dbReference type="NCBI Taxonomy" id="62099"/>
    <lineage>
        <taxon>Viruses</taxon>
        <taxon>Varidnaviria</taxon>
        <taxon>Bamfordvirae</taxon>
        <taxon>Nucleocytoviricota</taxon>
        <taxon>Pokkesviricetes</taxon>
        <taxon>Chitovirales</taxon>
        <taxon>Poxviridae</taxon>
        <taxon>Entomopoxvirinae</taxon>
        <taxon>Alphaentomopoxvirus</taxon>
    </lineage>
</organism>
<dbReference type="GeneID" id="18263524"/>
<protein>
    <submittedName>
        <fullName evidence="1">Uncharacterized protein</fullName>
    </submittedName>
</protein>
<evidence type="ECO:0000313" key="1">
    <source>
        <dbReference type="EMBL" id="BAO49455.1"/>
    </source>
</evidence>
<dbReference type="KEGG" id="vg:18263524"/>
<proteinExistence type="predicted"/>